<comment type="caution">
    <text evidence="7">The sequence shown here is derived from an EMBL/GenBank/DDBJ whole genome shotgun (WGS) entry which is preliminary data.</text>
</comment>
<dbReference type="Pfam" id="PF00439">
    <property type="entry name" value="Bromodomain"/>
    <property type="match status" value="1"/>
</dbReference>
<dbReference type="InterPro" id="IPR040240">
    <property type="entry name" value="TAF1"/>
</dbReference>
<evidence type="ECO:0000256" key="4">
    <source>
        <dbReference type="PROSITE-ProRule" id="PRU00035"/>
    </source>
</evidence>
<evidence type="ECO:0000256" key="2">
    <source>
        <dbReference type="ARBA" id="ARBA00023117"/>
    </source>
</evidence>
<feature type="region of interest" description="Disordered" evidence="5">
    <location>
        <begin position="1173"/>
        <end position="1205"/>
    </location>
</feature>
<dbReference type="GO" id="GO:0051123">
    <property type="term" value="P:RNA polymerase II preinitiation complex assembly"/>
    <property type="evidence" value="ECO:0007669"/>
    <property type="project" value="TreeGrafter"/>
</dbReference>
<dbReference type="EMBL" id="CAICTM010001356">
    <property type="protein sequence ID" value="CAB9522936.1"/>
    <property type="molecule type" value="Genomic_DNA"/>
</dbReference>
<dbReference type="Pfam" id="PF12157">
    <property type="entry name" value="DUF3591"/>
    <property type="match status" value="2"/>
</dbReference>
<dbReference type="PRINTS" id="PR00503">
    <property type="entry name" value="BROMODOMAIN"/>
</dbReference>
<dbReference type="InterPro" id="IPR001487">
    <property type="entry name" value="Bromodomain"/>
</dbReference>
<feature type="domain" description="Bromo" evidence="6">
    <location>
        <begin position="1389"/>
        <end position="1459"/>
    </location>
</feature>
<feature type="region of interest" description="Disordered" evidence="5">
    <location>
        <begin position="193"/>
        <end position="224"/>
    </location>
</feature>
<keyword evidence="3" id="KW-0539">Nucleus</keyword>
<feature type="compositionally biased region" description="Basic residues" evidence="5">
    <location>
        <begin position="1494"/>
        <end position="1506"/>
    </location>
</feature>
<feature type="compositionally biased region" description="Low complexity" evidence="5">
    <location>
        <begin position="1073"/>
        <end position="1095"/>
    </location>
</feature>
<feature type="region of interest" description="Disordered" evidence="5">
    <location>
        <begin position="531"/>
        <end position="575"/>
    </location>
</feature>
<sequence>MATSPAPTAASAAMALPPSSAPALDFEQLLSRDLQDTRPARVTRMIPQEKFVKDERTPANTTSSTNKAILAAQDASAEPADGEDSELVQGEEQQQFSALANKLVRTLVATTPAFVSRLEAQHAEADEEDKDINWKTSLANRTQALLEELTGSSPTETPLMFTVQDDSKIDSKLHEVEMGDWEKKIEWQGLADDTTTTSNTNGNNNSSNGNASTQNGGSSLEKTTKSTDPMKLLMQRRNHWLDTLQFDNSTVNWEGVSAARKPDPIPLLLELGVAGQSVARHVFPSQRPPPGVQSKEYQKRMELEWSSGSREEITSTADVNKAGSLHADREKMEALIEARQKKRAQMAMDKTNRVTEAMGTLAMGPGKGRTITSSLMGPGGTERTGRPSRHNVGTTSANLLEFLEQLDMVANHSLVRDLGKVSLREYHRPKLPKSVVRSSLQWQFQIRYLASILGDKPNAPGARGASASYTSMMMGTHPGAMSRAKLRSEADLSTSEGKLVLLEYCEERPPIQLTKGMATKIVNYYRGDKAHCPVSRGGGDRPTRKKKRSENESPSKVKTTTKNLLGDRPPRLEGPDKALKATAADWIGKIPKKSRDGDAANKNAVIDMLPEGVTEMLHPKVHGPFIGEVEEGMTISGLISLLFVAPLFRQEPESTDFLMILGRPSGGGIIRPGVTESLGVMLREFPSSVYTVGQTEPRTRVYAPNTQGWKNFIHPFVSYQIAKLLARTQAREGHGLRFDEIQDRILPSLEQQTNALRQRLKQVAIYDKNTQIWTTKAIGYEEYPGVEALGRSIAPEGVAAYETASASARRLKDLGLCQLFEGNHSVGSVGITMIYLAGQVNAAKELHRKAKKLYELSRTNKALKPSQVVFYEKAAEHLELQWKALRQRHEVCKFIYEELQLTPWHLTGEFIEVHKKGEGSGMMKLTGLGDPSGLGEGFSFLREADSKPSKSVGAGALNAQMKKITGTEDDLRKLTMKQMAALLRKFGMAQKQIDTLKRWDRVHVIRDFSTRSASDGMGEGLEKFARGEKMKLSEQKQVYRKRIQVIWKRQIAALSASSEGGAAAGDAEGGTTAGDTAGAADADTGAAAADATNKASQKKKQDKKEEDSESDSDDDWAADFEEEMMDGSAANQLVAAHTKAGDEERAADHGQLRAAVQDQDLTKDARELAALKRQREEERAAREGMASAAAKGGTNPSTDAGTTPITNRKVVRKKIVKTFPDGRQTTTFKFICRPDEVGSTMAKIAERESKGIVKPHQKLELLKYDRGPGEKPPGHAMFEDEDEFEYATRARFGGVTKKRGRGRGRGSGTPTGAKRGPKPRTLQLGKLKTKVSKEQRMKKRKREEEEADLYTTASKRKGTSNRKERGSIRDRRPHVIFAERLESIRAMAETRPHAGPFLKPVNRRAVPKYYEVISNPIDLSTIRDKIQRYEYRTADAFVKDFELMKNNAIKFNGAGTLIADEAVAMHDAVREQVDASRSELTGMEEAVKEQLSGKPKKKKKKKKAGSKKAAEESEEGTMGLIGGVEVNLGDLGNLGLGELGSDDEASAADLINFD</sequence>
<name>A0A9N8EKH2_9STRA</name>
<dbReference type="InterPro" id="IPR022591">
    <property type="entry name" value="TAF1_HAT_dom"/>
</dbReference>
<evidence type="ECO:0000313" key="8">
    <source>
        <dbReference type="Proteomes" id="UP001153069"/>
    </source>
</evidence>
<evidence type="ECO:0000256" key="5">
    <source>
        <dbReference type="SAM" id="MobiDB-lite"/>
    </source>
</evidence>
<feature type="region of interest" description="Disordered" evidence="5">
    <location>
        <begin position="1293"/>
        <end position="1367"/>
    </location>
</feature>
<evidence type="ECO:0000256" key="1">
    <source>
        <dbReference type="ARBA" id="ARBA00004123"/>
    </source>
</evidence>
<dbReference type="PROSITE" id="PS50014">
    <property type="entry name" value="BROMODOMAIN_2"/>
    <property type="match status" value="1"/>
</dbReference>
<dbReference type="GO" id="GO:0017025">
    <property type="term" value="F:TBP-class protein binding"/>
    <property type="evidence" value="ECO:0007669"/>
    <property type="project" value="InterPro"/>
</dbReference>
<dbReference type="GO" id="GO:0004402">
    <property type="term" value="F:histone acetyltransferase activity"/>
    <property type="evidence" value="ECO:0007669"/>
    <property type="project" value="InterPro"/>
</dbReference>
<protein>
    <submittedName>
        <fullName evidence="7">Transcription initiation factor TFIID subunit 1</fullName>
    </submittedName>
</protein>
<dbReference type="PANTHER" id="PTHR13900:SF0">
    <property type="entry name" value="TRANSCRIPTION INITIATION FACTOR TFIID SUBUNIT 1"/>
    <property type="match status" value="1"/>
</dbReference>
<feature type="compositionally biased region" description="Polar residues" evidence="5">
    <location>
        <begin position="1194"/>
        <end position="1205"/>
    </location>
</feature>
<feature type="compositionally biased region" description="Basic and acidic residues" evidence="5">
    <location>
        <begin position="1139"/>
        <end position="1151"/>
    </location>
</feature>
<dbReference type="GO" id="GO:0005669">
    <property type="term" value="C:transcription factor TFIID complex"/>
    <property type="evidence" value="ECO:0007669"/>
    <property type="project" value="InterPro"/>
</dbReference>
<proteinExistence type="predicted"/>
<dbReference type="Proteomes" id="UP001153069">
    <property type="component" value="Unassembled WGS sequence"/>
</dbReference>
<evidence type="ECO:0000256" key="3">
    <source>
        <dbReference type="ARBA" id="ARBA00023242"/>
    </source>
</evidence>
<dbReference type="Gene3D" id="1.20.920.10">
    <property type="entry name" value="Bromodomain-like"/>
    <property type="match status" value="1"/>
</dbReference>
<feature type="region of interest" description="Disordered" evidence="5">
    <location>
        <begin position="1136"/>
        <end position="1159"/>
    </location>
</feature>
<feature type="region of interest" description="Disordered" evidence="5">
    <location>
        <begin position="1486"/>
        <end position="1516"/>
    </location>
</feature>
<dbReference type="GO" id="GO:0016251">
    <property type="term" value="F:RNA polymerase II general transcription initiation factor activity"/>
    <property type="evidence" value="ECO:0007669"/>
    <property type="project" value="InterPro"/>
</dbReference>
<feature type="region of interest" description="Disordered" evidence="5">
    <location>
        <begin position="360"/>
        <end position="392"/>
    </location>
</feature>
<dbReference type="SUPFAM" id="SSF47370">
    <property type="entry name" value="Bromodomain"/>
    <property type="match status" value="1"/>
</dbReference>
<gene>
    <name evidence="7" type="ORF">SEMRO_1358_G265900.1</name>
</gene>
<evidence type="ECO:0000259" key="6">
    <source>
        <dbReference type="PROSITE" id="PS50014"/>
    </source>
</evidence>
<dbReference type="InterPro" id="IPR036427">
    <property type="entry name" value="Bromodomain-like_sf"/>
</dbReference>
<reference evidence="7" key="1">
    <citation type="submission" date="2020-06" db="EMBL/GenBank/DDBJ databases">
        <authorList>
            <consortium name="Plant Systems Biology data submission"/>
        </authorList>
    </citation>
    <scope>NUCLEOTIDE SEQUENCE</scope>
    <source>
        <strain evidence="7">D6</strain>
    </source>
</reference>
<feature type="region of interest" description="Disordered" evidence="5">
    <location>
        <begin position="1"/>
        <end position="21"/>
    </location>
</feature>
<keyword evidence="8" id="KW-1185">Reference proteome</keyword>
<evidence type="ECO:0000313" key="7">
    <source>
        <dbReference type="EMBL" id="CAB9522936.1"/>
    </source>
</evidence>
<dbReference type="PANTHER" id="PTHR13900">
    <property type="entry name" value="TRANSCRIPTION INITIATION FACTOR TFIID"/>
    <property type="match status" value="1"/>
</dbReference>
<dbReference type="CDD" id="cd04369">
    <property type="entry name" value="Bromodomain"/>
    <property type="match status" value="1"/>
</dbReference>
<dbReference type="SMART" id="SM00297">
    <property type="entry name" value="BROMO"/>
    <property type="match status" value="1"/>
</dbReference>
<feature type="compositionally biased region" description="Low complexity" evidence="5">
    <location>
        <begin position="194"/>
        <end position="219"/>
    </location>
</feature>
<feature type="compositionally biased region" description="Basic and acidic residues" evidence="5">
    <location>
        <begin position="1173"/>
        <end position="1182"/>
    </location>
</feature>
<feature type="region of interest" description="Disordered" evidence="5">
    <location>
        <begin position="1058"/>
        <end position="1114"/>
    </location>
</feature>
<comment type="subcellular location">
    <subcellularLocation>
        <location evidence="1">Nucleus</location>
    </subcellularLocation>
</comment>
<feature type="region of interest" description="Disordered" evidence="5">
    <location>
        <begin position="73"/>
        <end position="92"/>
    </location>
</feature>
<accession>A0A9N8EKH2</accession>
<dbReference type="OrthoDB" id="5752at2759"/>
<keyword evidence="2 4" id="KW-0103">Bromodomain</keyword>
<organism evidence="7 8">
    <name type="scientific">Seminavis robusta</name>
    <dbReference type="NCBI Taxonomy" id="568900"/>
    <lineage>
        <taxon>Eukaryota</taxon>
        <taxon>Sar</taxon>
        <taxon>Stramenopiles</taxon>
        <taxon>Ochrophyta</taxon>
        <taxon>Bacillariophyta</taxon>
        <taxon>Bacillariophyceae</taxon>
        <taxon>Bacillariophycidae</taxon>
        <taxon>Naviculales</taxon>
        <taxon>Naviculaceae</taxon>
        <taxon>Seminavis</taxon>
    </lineage>
</organism>